<protein>
    <submittedName>
        <fullName evidence="1">Uncharacterized protein</fullName>
    </submittedName>
</protein>
<evidence type="ECO:0000313" key="1">
    <source>
        <dbReference type="EMBL" id="RKF59532.1"/>
    </source>
</evidence>
<organism evidence="1 2">
    <name type="scientific">Erysiphe neolycopersici</name>
    <dbReference type="NCBI Taxonomy" id="212602"/>
    <lineage>
        <taxon>Eukaryota</taxon>
        <taxon>Fungi</taxon>
        <taxon>Dikarya</taxon>
        <taxon>Ascomycota</taxon>
        <taxon>Pezizomycotina</taxon>
        <taxon>Leotiomycetes</taxon>
        <taxon>Erysiphales</taxon>
        <taxon>Erysiphaceae</taxon>
        <taxon>Erysiphe</taxon>
    </lineage>
</organism>
<reference evidence="1 2" key="1">
    <citation type="journal article" date="2018" name="BMC Genomics">
        <title>Comparative genome analyses reveal sequence features reflecting distinct modes of host-adaptation between dicot and monocot powdery mildew.</title>
        <authorList>
            <person name="Wu Y."/>
            <person name="Ma X."/>
            <person name="Pan Z."/>
            <person name="Kale S.D."/>
            <person name="Song Y."/>
            <person name="King H."/>
            <person name="Zhang Q."/>
            <person name="Presley C."/>
            <person name="Deng X."/>
            <person name="Wei C.I."/>
            <person name="Xiao S."/>
        </authorList>
    </citation>
    <scope>NUCLEOTIDE SEQUENCE [LARGE SCALE GENOMIC DNA]</scope>
    <source>
        <strain evidence="1">UMSG2</strain>
    </source>
</reference>
<sequence>MILTGDRILEENQFSSKTINIICLTAVRPHSEIGYDYPNRTGAASTNKYNLNRPQAIGILYKLIFAGRWIKGNRSEIADALSRRVFNNPIATRNEELEKRGQVETDKIGQLERVWKGR</sequence>
<dbReference type="AlphaFoldDB" id="A0A420HQ49"/>
<accession>A0A420HQ49</accession>
<gene>
    <name evidence="1" type="ORF">OnM2_059062</name>
</gene>
<comment type="caution">
    <text evidence="1">The sequence shown here is derived from an EMBL/GenBank/DDBJ whole genome shotgun (WGS) entry which is preliminary data.</text>
</comment>
<dbReference type="EMBL" id="MCFK01005948">
    <property type="protein sequence ID" value="RKF59532.1"/>
    <property type="molecule type" value="Genomic_DNA"/>
</dbReference>
<name>A0A420HQ49_9PEZI</name>
<proteinExistence type="predicted"/>
<keyword evidence="2" id="KW-1185">Reference proteome</keyword>
<evidence type="ECO:0000313" key="2">
    <source>
        <dbReference type="Proteomes" id="UP000286134"/>
    </source>
</evidence>
<dbReference type="Proteomes" id="UP000286134">
    <property type="component" value="Unassembled WGS sequence"/>
</dbReference>